<feature type="compositionally biased region" description="Acidic residues" evidence="1">
    <location>
        <begin position="428"/>
        <end position="440"/>
    </location>
</feature>
<dbReference type="Proteomes" id="UP000011087">
    <property type="component" value="Unassembled WGS sequence"/>
</dbReference>
<gene>
    <name evidence="2" type="ORF">GUITHDRAFT_115035</name>
</gene>
<dbReference type="RefSeq" id="XP_005825910.1">
    <property type="nucleotide sequence ID" value="XM_005825853.1"/>
</dbReference>
<evidence type="ECO:0000313" key="2">
    <source>
        <dbReference type="EMBL" id="EKX38930.1"/>
    </source>
</evidence>
<feature type="compositionally biased region" description="Basic and acidic residues" evidence="1">
    <location>
        <begin position="246"/>
        <end position="257"/>
    </location>
</feature>
<feature type="compositionally biased region" description="Acidic residues" evidence="1">
    <location>
        <begin position="638"/>
        <end position="656"/>
    </location>
</feature>
<feature type="compositionally biased region" description="Acidic residues" evidence="1">
    <location>
        <begin position="574"/>
        <end position="588"/>
    </location>
</feature>
<feature type="compositionally biased region" description="Acidic residues" evidence="1">
    <location>
        <begin position="293"/>
        <end position="321"/>
    </location>
</feature>
<feature type="compositionally biased region" description="Basic and acidic residues" evidence="1">
    <location>
        <begin position="120"/>
        <end position="141"/>
    </location>
</feature>
<dbReference type="PANTHER" id="PTHR46049:SF3">
    <property type="entry name" value="MYOSIN VIIA"/>
    <property type="match status" value="1"/>
</dbReference>
<reference evidence="2 4" key="1">
    <citation type="journal article" date="2012" name="Nature">
        <title>Algal genomes reveal evolutionary mosaicism and the fate of nucleomorphs.</title>
        <authorList>
            <consortium name="DOE Joint Genome Institute"/>
            <person name="Curtis B.A."/>
            <person name="Tanifuji G."/>
            <person name="Burki F."/>
            <person name="Gruber A."/>
            <person name="Irimia M."/>
            <person name="Maruyama S."/>
            <person name="Arias M.C."/>
            <person name="Ball S.G."/>
            <person name="Gile G.H."/>
            <person name="Hirakawa Y."/>
            <person name="Hopkins J.F."/>
            <person name="Kuo A."/>
            <person name="Rensing S.A."/>
            <person name="Schmutz J."/>
            <person name="Symeonidi A."/>
            <person name="Elias M."/>
            <person name="Eveleigh R.J."/>
            <person name="Herman E.K."/>
            <person name="Klute M.J."/>
            <person name="Nakayama T."/>
            <person name="Obornik M."/>
            <person name="Reyes-Prieto A."/>
            <person name="Armbrust E.V."/>
            <person name="Aves S.J."/>
            <person name="Beiko R.G."/>
            <person name="Coutinho P."/>
            <person name="Dacks J.B."/>
            <person name="Durnford D.G."/>
            <person name="Fast N.M."/>
            <person name="Green B.R."/>
            <person name="Grisdale C.J."/>
            <person name="Hempel F."/>
            <person name="Henrissat B."/>
            <person name="Hoppner M.P."/>
            <person name="Ishida K."/>
            <person name="Kim E."/>
            <person name="Koreny L."/>
            <person name="Kroth P.G."/>
            <person name="Liu Y."/>
            <person name="Malik S.B."/>
            <person name="Maier U.G."/>
            <person name="McRose D."/>
            <person name="Mock T."/>
            <person name="Neilson J.A."/>
            <person name="Onodera N.T."/>
            <person name="Poole A.M."/>
            <person name="Pritham E.J."/>
            <person name="Richards T.A."/>
            <person name="Rocap G."/>
            <person name="Roy S.W."/>
            <person name="Sarai C."/>
            <person name="Schaack S."/>
            <person name="Shirato S."/>
            <person name="Slamovits C.H."/>
            <person name="Spencer D.F."/>
            <person name="Suzuki S."/>
            <person name="Worden A.Z."/>
            <person name="Zauner S."/>
            <person name="Barry K."/>
            <person name="Bell C."/>
            <person name="Bharti A.K."/>
            <person name="Crow J.A."/>
            <person name="Grimwood J."/>
            <person name="Kramer R."/>
            <person name="Lindquist E."/>
            <person name="Lucas S."/>
            <person name="Salamov A."/>
            <person name="McFadden G.I."/>
            <person name="Lane C.E."/>
            <person name="Keeling P.J."/>
            <person name="Gray M.W."/>
            <person name="Grigoriev I.V."/>
            <person name="Archibald J.M."/>
        </authorList>
    </citation>
    <scope>NUCLEOTIDE SEQUENCE</scope>
    <source>
        <strain evidence="2 4">CCMP2712</strain>
    </source>
</reference>
<protein>
    <submittedName>
        <fullName evidence="2 3">Uncharacterized protein</fullName>
    </submittedName>
</protein>
<feature type="compositionally biased region" description="Basic and acidic residues" evidence="1">
    <location>
        <begin position="22"/>
        <end position="31"/>
    </location>
</feature>
<feature type="compositionally biased region" description="Acidic residues" evidence="1">
    <location>
        <begin position="388"/>
        <end position="419"/>
    </location>
</feature>
<keyword evidence="4" id="KW-1185">Reference proteome</keyword>
<dbReference type="InterPro" id="IPR051724">
    <property type="entry name" value="Actin_motor_Myosin"/>
</dbReference>
<feature type="compositionally biased region" description="Polar residues" evidence="1">
    <location>
        <begin position="479"/>
        <end position="494"/>
    </location>
</feature>
<dbReference type="PANTHER" id="PTHR46049">
    <property type="entry name" value="AGAP003327-PA"/>
    <property type="match status" value="1"/>
</dbReference>
<sequence length="776" mass="84864">MKVRDRSESLLSEGWDFEEEESIRAESKLRDTVCGSPVTPVEGTSGVGDAKAGPSKSTTGEGEVLETNVPSSSNHVAAVNGNEEALSSKESMRGDGVVESQELPHVDEVTTIGVQGSEAGDSRLERNRWEGTEQMKSTEERMQEEEEEEFGAFDSHVEGEEKHDEDGHAEEEQATVTAAPLEEEEGAGREHEDGGFGAFESHGEGEEQETVTAAPPQEEEGEEREGGGDGMEKEEEEAVCLTKGGGKRDSCCSDVERLPMTFKGSGKEQEESLVGEYRQAQNGRGDDVFADGREEEQELDQEREQEEEEEREEVDEEEQLEQLEKQQRQEEEEQEGAVEDKVPVEGNAVESFTFFGSEGEEAIVQRDGEEKARGMQKTDTRFENAREMDEEGKEEEEEEENEEENGEEEKEEEREEEENKEEKREEEGQPQEEQEREDVEQEAKQQDGETVDTKLEEELVNGIRSPAWGEEEAEVAESQLPSSSFQGQGVTLTGQEPAEALDAGQDDDERDGGDIGGEGGEGGEGDEPGLETMVPNDEAHVREGEAEMSVAEKEGKEEEDKEEEAFGSFGGAEAEMEEQAGGEEEDFEWGGTSAFDDAEGGFSESQQGSGGGGGGGGGGGESGMEGAHDADFGTFAGEDGDDAFGSFGEEEGEETMGSEWPAGAAGEERGEVEEHVARLSSIEDKDSSLPWVKDVASSVPVSEEEEEEEEEEVDEDEDEDEFGDFEEPSEITEDGSKLFALHPPPHMLEGSLLELWQKLLGPKPTPPRRLQLPDVY</sequence>
<evidence type="ECO:0000256" key="1">
    <source>
        <dbReference type="SAM" id="MobiDB-lite"/>
    </source>
</evidence>
<dbReference type="GeneID" id="17295684"/>
<name>L1ISW7_GUITC</name>
<feature type="compositionally biased region" description="Acidic residues" evidence="1">
    <location>
        <begin position="142"/>
        <end position="151"/>
    </location>
</feature>
<dbReference type="EMBL" id="JH993044">
    <property type="protein sequence ID" value="EKX38930.1"/>
    <property type="molecule type" value="Genomic_DNA"/>
</dbReference>
<feature type="compositionally biased region" description="Basic and acidic residues" evidence="1">
    <location>
        <begin position="537"/>
        <end position="558"/>
    </location>
</feature>
<feature type="compositionally biased region" description="Basic and acidic residues" evidence="1">
    <location>
        <begin position="666"/>
        <end position="687"/>
    </location>
</feature>
<dbReference type="PaxDb" id="55529-EKX38930"/>
<accession>L1ISW7</accession>
<reference evidence="3" key="3">
    <citation type="submission" date="2015-06" db="UniProtKB">
        <authorList>
            <consortium name="EnsemblProtists"/>
        </authorList>
    </citation>
    <scope>IDENTIFICATION</scope>
</reference>
<feature type="compositionally biased region" description="Basic and acidic residues" evidence="1">
    <location>
        <begin position="441"/>
        <end position="457"/>
    </location>
</feature>
<dbReference type="STRING" id="905079.L1ISW7"/>
<evidence type="ECO:0000313" key="4">
    <source>
        <dbReference type="Proteomes" id="UP000011087"/>
    </source>
</evidence>
<feature type="region of interest" description="Disordered" evidence="1">
    <location>
        <begin position="1"/>
        <end position="75"/>
    </location>
</feature>
<dbReference type="EnsemblProtists" id="EKX38930">
    <property type="protein sequence ID" value="EKX38930"/>
    <property type="gene ID" value="GUITHDRAFT_115035"/>
</dbReference>
<dbReference type="OMA" id="VEPEHIN"/>
<dbReference type="HOGENOM" id="CLU_360754_0_0_1"/>
<evidence type="ECO:0000313" key="3">
    <source>
        <dbReference type="EnsemblProtists" id="EKX38930"/>
    </source>
</evidence>
<reference evidence="4" key="2">
    <citation type="submission" date="2012-11" db="EMBL/GenBank/DDBJ databases">
        <authorList>
            <person name="Kuo A."/>
            <person name="Curtis B.A."/>
            <person name="Tanifuji G."/>
            <person name="Burki F."/>
            <person name="Gruber A."/>
            <person name="Irimia M."/>
            <person name="Maruyama S."/>
            <person name="Arias M.C."/>
            <person name="Ball S.G."/>
            <person name="Gile G.H."/>
            <person name="Hirakawa Y."/>
            <person name="Hopkins J.F."/>
            <person name="Rensing S.A."/>
            <person name="Schmutz J."/>
            <person name="Symeonidi A."/>
            <person name="Elias M."/>
            <person name="Eveleigh R.J."/>
            <person name="Herman E.K."/>
            <person name="Klute M.J."/>
            <person name="Nakayama T."/>
            <person name="Obornik M."/>
            <person name="Reyes-Prieto A."/>
            <person name="Armbrust E.V."/>
            <person name="Aves S.J."/>
            <person name="Beiko R.G."/>
            <person name="Coutinho P."/>
            <person name="Dacks J.B."/>
            <person name="Durnford D.G."/>
            <person name="Fast N.M."/>
            <person name="Green B.R."/>
            <person name="Grisdale C."/>
            <person name="Hempe F."/>
            <person name="Henrissat B."/>
            <person name="Hoppner M.P."/>
            <person name="Ishida K.-I."/>
            <person name="Kim E."/>
            <person name="Koreny L."/>
            <person name="Kroth P.G."/>
            <person name="Liu Y."/>
            <person name="Malik S.-B."/>
            <person name="Maier U.G."/>
            <person name="McRose D."/>
            <person name="Mock T."/>
            <person name="Neilson J.A."/>
            <person name="Onodera N.T."/>
            <person name="Poole A.M."/>
            <person name="Pritham E.J."/>
            <person name="Richards T.A."/>
            <person name="Rocap G."/>
            <person name="Roy S.W."/>
            <person name="Sarai C."/>
            <person name="Schaack S."/>
            <person name="Shirato S."/>
            <person name="Slamovits C.H."/>
            <person name="Spencer D.F."/>
            <person name="Suzuki S."/>
            <person name="Worden A.Z."/>
            <person name="Zauner S."/>
            <person name="Barry K."/>
            <person name="Bell C."/>
            <person name="Bharti A.K."/>
            <person name="Crow J.A."/>
            <person name="Grimwood J."/>
            <person name="Kramer R."/>
            <person name="Lindquist E."/>
            <person name="Lucas S."/>
            <person name="Salamov A."/>
            <person name="McFadden G.I."/>
            <person name="Lane C.E."/>
            <person name="Keeling P.J."/>
            <person name="Gray M.W."/>
            <person name="Grigoriev I.V."/>
            <person name="Archibald J.M."/>
        </authorList>
    </citation>
    <scope>NUCLEOTIDE SEQUENCE</scope>
    <source>
        <strain evidence="4">CCMP2712</strain>
    </source>
</reference>
<dbReference type="AlphaFoldDB" id="L1ISW7"/>
<dbReference type="KEGG" id="gtt:GUITHDRAFT_115035"/>
<feature type="compositionally biased region" description="Basic and acidic residues" evidence="1">
    <location>
        <begin position="363"/>
        <end position="387"/>
    </location>
</feature>
<feature type="compositionally biased region" description="Acidic residues" evidence="1">
    <location>
        <begin position="702"/>
        <end position="733"/>
    </location>
</feature>
<feature type="compositionally biased region" description="Gly residues" evidence="1">
    <location>
        <begin position="608"/>
        <end position="623"/>
    </location>
</feature>
<proteinExistence type="predicted"/>
<feature type="compositionally biased region" description="Basic and acidic residues" evidence="1">
    <location>
        <begin position="155"/>
        <end position="166"/>
    </location>
</feature>
<organism evidence="2">
    <name type="scientific">Guillardia theta (strain CCMP2712)</name>
    <name type="common">Cryptophyte</name>
    <dbReference type="NCBI Taxonomy" id="905079"/>
    <lineage>
        <taxon>Eukaryota</taxon>
        <taxon>Cryptophyceae</taxon>
        <taxon>Pyrenomonadales</taxon>
        <taxon>Geminigeraceae</taxon>
        <taxon>Guillardia</taxon>
    </lineage>
</organism>
<feature type="region of interest" description="Disordered" evidence="1">
    <location>
        <begin position="114"/>
        <end position="744"/>
    </location>
</feature>